<dbReference type="EMBL" id="CP019434">
    <property type="protein sequence ID" value="APZ43721.1"/>
    <property type="molecule type" value="Genomic_DNA"/>
</dbReference>
<name>A0A1P8UIX2_9GAMM</name>
<organism evidence="2 3">
    <name type="scientific">Acidihalobacter ferrooxydans</name>
    <dbReference type="NCBI Taxonomy" id="1765967"/>
    <lineage>
        <taxon>Bacteria</taxon>
        <taxon>Pseudomonadati</taxon>
        <taxon>Pseudomonadota</taxon>
        <taxon>Gammaproteobacteria</taxon>
        <taxon>Chromatiales</taxon>
        <taxon>Ectothiorhodospiraceae</taxon>
        <taxon>Acidihalobacter</taxon>
    </lineage>
</organism>
<dbReference type="KEGG" id="afy:BW247_11990"/>
<feature type="domain" description="Transposase IS116/IS110/IS902 C-terminal" evidence="1">
    <location>
        <begin position="2"/>
        <end position="44"/>
    </location>
</feature>
<evidence type="ECO:0000313" key="2">
    <source>
        <dbReference type="EMBL" id="APZ43721.1"/>
    </source>
</evidence>
<gene>
    <name evidence="2" type="ORF">BW247_11990</name>
</gene>
<protein>
    <recommendedName>
        <fullName evidence="1">Transposase IS116/IS110/IS902 C-terminal domain-containing protein</fullName>
    </recommendedName>
</protein>
<dbReference type="OrthoDB" id="9795150at2"/>
<dbReference type="Pfam" id="PF02371">
    <property type="entry name" value="Transposase_20"/>
    <property type="match status" value="1"/>
</dbReference>
<evidence type="ECO:0000313" key="3">
    <source>
        <dbReference type="Proteomes" id="UP000243807"/>
    </source>
</evidence>
<accession>A0A1P8UIX2</accession>
<dbReference type="InterPro" id="IPR003346">
    <property type="entry name" value="Transposase_20"/>
</dbReference>
<dbReference type="Proteomes" id="UP000243807">
    <property type="component" value="Chromosome"/>
</dbReference>
<dbReference type="AlphaFoldDB" id="A0A1P8UIX2"/>
<reference evidence="2 3" key="1">
    <citation type="submission" date="2017-01" db="EMBL/GenBank/DDBJ databases">
        <title>Draft sequence of Acidihalobacter ferrooxidans strain DSM 14175 (strain V8).</title>
        <authorList>
            <person name="Khaleque H.N."/>
            <person name="Ramsay J.P."/>
            <person name="Murphy R.J.T."/>
            <person name="Kaksonen A.H."/>
            <person name="Boxall N.J."/>
            <person name="Watkin E.L.J."/>
        </authorList>
    </citation>
    <scope>NUCLEOTIDE SEQUENCE [LARGE SCALE GENOMIC DNA]</scope>
    <source>
        <strain evidence="2 3">V8</strain>
    </source>
</reference>
<dbReference type="GO" id="GO:0003677">
    <property type="term" value="F:DNA binding"/>
    <property type="evidence" value="ECO:0007669"/>
    <property type="project" value="InterPro"/>
</dbReference>
<sequence>MAHESGIYKNRRRIYGGRSTVRTALFLATLSAVRQDLRMKDFYQFLVQVGNPGKSPWSLPCASC</sequence>
<dbReference type="GO" id="GO:0004803">
    <property type="term" value="F:transposase activity"/>
    <property type="evidence" value="ECO:0007669"/>
    <property type="project" value="InterPro"/>
</dbReference>
<evidence type="ECO:0000259" key="1">
    <source>
        <dbReference type="Pfam" id="PF02371"/>
    </source>
</evidence>
<dbReference type="STRING" id="1765967.BW247_11990"/>
<dbReference type="GO" id="GO:0006313">
    <property type="term" value="P:DNA transposition"/>
    <property type="evidence" value="ECO:0007669"/>
    <property type="project" value="InterPro"/>
</dbReference>
<proteinExistence type="predicted"/>
<keyword evidence="3" id="KW-1185">Reference proteome</keyword>